<reference evidence="1 2" key="1">
    <citation type="submission" date="2017-07" db="EMBL/GenBank/DDBJ databases">
        <title>Bifidobacterium novel species.</title>
        <authorList>
            <person name="Lugli G.A."/>
            <person name="Milani C."/>
            <person name="Duranti S."/>
            <person name="Mangifesta M."/>
        </authorList>
    </citation>
    <scope>NUCLEOTIDE SEQUENCE [LARGE SCALE GENOMIC DNA]</scope>
    <source>
        <strain evidence="1 2">77</strain>
    </source>
</reference>
<accession>A0A2N5IVM3</accession>
<protein>
    <submittedName>
        <fullName evidence="1">Uncharacterized protein</fullName>
    </submittedName>
</protein>
<evidence type="ECO:0000313" key="2">
    <source>
        <dbReference type="Proteomes" id="UP000235034"/>
    </source>
</evidence>
<proteinExistence type="predicted"/>
<comment type="caution">
    <text evidence="1">The sequence shown here is derived from an EMBL/GenBank/DDBJ whole genome shotgun (WGS) entry which is preliminary data.</text>
</comment>
<organism evidence="1 2">
    <name type="scientific">Bifidobacterium parmae</name>
    <dbReference type="NCBI Taxonomy" id="361854"/>
    <lineage>
        <taxon>Bacteria</taxon>
        <taxon>Bacillati</taxon>
        <taxon>Actinomycetota</taxon>
        <taxon>Actinomycetes</taxon>
        <taxon>Bifidobacteriales</taxon>
        <taxon>Bifidobacteriaceae</taxon>
        <taxon>Bifidobacterium</taxon>
    </lineage>
</organism>
<name>A0A2N5IVM3_9BIFI</name>
<dbReference type="Proteomes" id="UP000235034">
    <property type="component" value="Unassembled WGS sequence"/>
</dbReference>
<sequence length="89" mass="9764">MSDNRFDHDPPDRTPTLPVHDLVRVLPGTLDQVDFAPTGDGPTTVSLLIDPLDPIDGRTIIIPQGFNSREKNLIAAAIVRALKPRKDTK</sequence>
<evidence type="ECO:0000313" key="1">
    <source>
        <dbReference type="EMBL" id="PLS26011.1"/>
    </source>
</evidence>
<keyword evidence="2" id="KW-1185">Reference proteome</keyword>
<dbReference type="EMBL" id="NMWT01000036">
    <property type="protein sequence ID" value="PLS26011.1"/>
    <property type="molecule type" value="Genomic_DNA"/>
</dbReference>
<gene>
    <name evidence="1" type="ORF">Uis4E_2186</name>
</gene>
<dbReference type="AlphaFoldDB" id="A0A2N5IVM3"/>
<dbReference type="RefSeq" id="WP_101623242.1">
    <property type="nucleotide sequence ID" value="NZ_NMWT01000036.1"/>
</dbReference>